<dbReference type="EMBL" id="BQKI01000076">
    <property type="protein sequence ID" value="GJN23165.1"/>
    <property type="molecule type" value="Genomic_DNA"/>
</dbReference>
<proteinExistence type="predicted"/>
<accession>A0AAV5EKE2</accession>
<reference evidence="1" key="1">
    <citation type="journal article" date="2018" name="DNA Res.">
        <title>Multiple hybrid de novo genome assembly of finger millet, an orphan allotetraploid crop.</title>
        <authorList>
            <person name="Hatakeyama M."/>
            <person name="Aluri S."/>
            <person name="Balachadran M.T."/>
            <person name="Sivarajan S.R."/>
            <person name="Patrignani A."/>
            <person name="Gruter S."/>
            <person name="Poveda L."/>
            <person name="Shimizu-Inatsugi R."/>
            <person name="Baeten J."/>
            <person name="Francoijs K.J."/>
            <person name="Nataraja K.N."/>
            <person name="Reddy Y.A.N."/>
            <person name="Phadnis S."/>
            <person name="Ravikumar R.L."/>
            <person name="Schlapbach R."/>
            <person name="Sreeman S.M."/>
            <person name="Shimizu K.K."/>
        </authorList>
    </citation>
    <scope>NUCLEOTIDE SEQUENCE</scope>
</reference>
<evidence type="ECO:0000313" key="1">
    <source>
        <dbReference type="EMBL" id="GJN23165.1"/>
    </source>
</evidence>
<reference evidence="1" key="2">
    <citation type="submission" date="2021-12" db="EMBL/GenBank/DDBJ databases">
        <title>Resequencing data analysis of finger millet.</title>
        <authorList>
            <person name="Hatakeyama M."/>
            <person name="Aluri S."/>
            <person name="Balachadran M.T."/>
            <person name="Sivarajan S.R."/>
            <person name="Poveda L."/>
            <person name="Shimizu-Inatsugi R."/>
            <person name="Schlapbach R."/>
            <person name="Sreeman S.M."/>
            <person name="Shimizu K.K."/>
        </authorList>
    </citation>
    <scope>NUCLEOTIDE SEQUENCE</scope>
</reference>
<sequence>MFDASIQVKIGNGALAGFWTDKWLEGSSFQDLAPDLFSAVSRSGVKRTVREALQDRKWIRDITGPLSSTFYSIVPTLRKSGGRHSIGLGYSRVFNLQVWAWWTIGGQRVFNNKEMSVAQVVRLIKDEANLWHAAGANSLGCLMHENNAWYIMHFHGP</sequence>
<comment type="caution">
    <text evidence="1">The sequence shown here is derived from an EMBL/GenBank/DDBJ whole genome shotgun (WGS) entry which is preliminary data.</text>
</comment>
<protein>
    <submittedName>
        <fullName evidence="1">Uncharacterized protein</fullName>
    </submittedName>
</protein>
<organism evidence="1 2">
    <name type="scientific">Eleusine coracana subsp. coracana</name>
    <dbReference type="NCBI Taxonomy" id="191504"/>
    <lineage>
        <taxon>Eukaryota</taxon>
        <taxon>Viridiplantae</taxon>
        <taxon>Streptophyta</taxon>
        <taxon>Embryophyta</taxon>
        <taxon>Tracheophyta</taxon>
        <taxon>Spermatophyta</taxon>
        <taxon>Magnoliopsida</taxon>
        <taxon>Liliopsida</taxon>
        <taxon>Poales</taxon>
        <taxon>Poaceae</taxon>
        <taxon>PACMAD clade</taxon>
        <taxon>Chloridoideae</taxon>
        <taxon>Cynodonteae</taxon>
        <taxon>Eleusininae</taxon>
        <taxon>Eleusine</taxon>
    </lineage>
</organism>
<name>A0AAV5EKE2_ELECO</name>
<keyword evidence="2" id="KW-1185">Reference proteome</keyword>
<gene>
    <name evidence="1" type="primary">gb10790</name>
    <name evidence="1" type="ORF">PR202_gb10790</name>
</gene>
<dbReference type="Proteomes" id="UP001054889">
    <property type="component" value="Unassembled WGS sequence"/>
</dbReference>
<dbReference type="AlphaFoldDB" id="A0AAV5EKE2"/>
<evidence type="ECO:0000313" key="2">
    <source>
        <dbReference type="Proteomes" id="UP001054889"/>
    </source>
</evidence>